<evidence type="ECO:0000256" key="2">
    <source>
        <dbReference type="ARBA" id="ARBA00022729"/>
    </source>
</evidence>
<dbReference type="GO" id="GO:0005788">
    <property type="term" value="C:endoplasmic reticulum lumen"/>
    <property type="evidence" value="ECO:0007669"/>
    <property type="project" value="TreeGrafter"/>
</dbReference>
<feature type="chain" id="PRO_5036858023" description="Endoplasmic reticulum lectin 1" evidence="9">
    <location>
        <begin position="21"/>
        <end position="444"/>
    </location>
</feature>
<dbReference type="GO" id="GO:0030970">
    <property type="term" value="P:retrograde protein transport, ER to cytosol"/>
    <property type="evidence" value="ECO:0007669"/>
    <property type="project" value="TreeGrafter"/>
</dbReference>
<comment type="caution">
    <text evidence="11">The sequence shown here is derived from an EMBL/GenBank/DDBJ whole genome shotgun (WGS) entry which is preliminary data.</text>
</comment>
<dbReference type="SUPFAM" id="SSF50911">
    <property type="entry name" value="Mannose 6-phosphate receptor domain"/>
    <property type="match status" value="1"/>
</dbReference>
<evidence type="ECO:0000256" key="1">
    <source>
        <dbReference type="ARBA" id="ARBA00004240"/>
    </source>
</evidence>
<comment type="function">
    <text evidence="5">Probable lectin that binds selectively to improperly folded lumenal proteins. May function in endoplasmic reticulum quality control and endoplasmic reticulum-associated degradation (ERAD) of both non-glycosylated proteins and glycoproteins.</text>
</comment>
<feature type="region of interest" description="Disordered" evidence="8">
    <location>
        <begin position="420"/>
        <end position="444"/>
    </location>
</feature>
<evidence type="ECO:0000256" key="8">
    <source>
        <dbReference type="SAM" id="MobiDB-lite"/>
    </source>
</evidence>
<gene>
    <name evidence="11" type="ORF">HF086_015449</name>
</gene>
<dbReference type="PROSITE" id="PS51914">
    <property type="entry name" value="MRH"/>
    <property type="match status" value="1"/>
</dbReference>
<evidence type="ECO:0000256" key="7">
    <source>
        <dbReference type="ARBA" id="ARBA00041661"/>
    </source>
</evidence>
<dbReference type="GO" id="GO:0030968">
    <property type="term" value="P:endoplasmic reticulum unfolded protein response"/>
    <property type="evidence" value="ECO:0007669"/>
    <property type="project" value="InterPro"/>
</dbReference>
<sequence length="444" mass="50802">ALTMRCIWVLCLCFVKLASSIEHDFKGFDDTILFGINWPGNQDIQHLVDGEVNKLELPKKEILKVTTANKESYECRIPELRDKESTSIEEYDGPSPLTLLKPLFSQKICSYRLESYWSYEVCHGRYIRQYHEERDGKQVKTQEYYLGHWSAEKHAKLEAEVKAAKEKKEPYRITTVDGAKLASVEMVLDDVYSFKETSTCEYEIIILSPLLCEHPQFRPNELRENIIDCLPVGDAPKKPRSLLQMEVESRRFHHQTVRMMNTDNDPKDVVAVLKVEKIDKDGETHLKFELHPLNEDEDLVEDSKPLLSDKPAPVISDDSPVRAFLNGENCLNGVKYRTSVSHFYSNGDVCDKTGKPRQTEVKLKCLENSSSPAQVSLYLLEPRTCHYILGVESPLICDILPLADNTGLIKSVKTVLESPEAIPEKKEDEIKSFKEKNTENYGND</sequence>
<dbReference type="InterPro" id="IPR012913">
    <property type="entry name" value="OS9-like_dom"/>
</dbReference>
<name>A0A922SNU5_SPOEX</name>
<accession>A0A922SNU5</accession>
<organism evidence="11 12">
    <name type="scientific">Spodoptera exigua</name>
    <name type="common">Beet armyworm</name>
    <name type="synonym">Noctua fulgens</name>
    <dbReference type="NCBI Taxonomy" id="7107"/>
    <lineage>
        <taxon>Eukaryota</taxon>
        <taxon>Metazoa</taxon>
        <taxon>Ecdysozoa</taxon>
        <taxon>Arthropoda</taxon>
        <taxon>Hexapoda</taxon>
        <taxon>Insecta</taxon>
        <taxon>Pterygota</taxon>
        <taxon>Neoptera</taxon>
        <taxon>Endopterygota</taxon>
        <taxon>Lepidoptera</taxon>
        <taxon>Glossata</taxon>
        <taxon>Ditrysia</taxon>
        <taxon>Noctuoidea</taxon>
        <taxon>Noctuidae</taxon>
        <taxon>Amphipyrinae</taxon>
        <taxon>Spodoptera</taxon>
    </lineage>
</organism>
<evidence type="ECO:0000259" key="10">
    <source>
        <dbReference type="PROSITE" id="PS51914"/>
    </source>
</evidence>
<evidence type="ECO:0000256" key="9">
    <source>
        <dbReference type="SAM" id="SignalP"/>
    </source>
</evidence>
<dbReference type="AlphaFoldDB" id="A0A922SNU5"/>
<dbReference type="Gene3D" id="2.70.130.10">
    <property type="entry name" value="Mannose-6-phosphate receptor binding domain"/>
    <property type="match status" value="2"/>
</dbReference>
<evidence type="ECO:0000313" key="11">
    <source>
        <dbReference type="EMBL" id="KAH9644119.1"/>
    </source>
</evidence>
<dbReference type="InterPro" id="IPR044865">
    <property type="entry name" value="MRH_dom"/>
</dbReference>
<comment type="subcellular location">
    <subcellularLocation>
        <location evidence="1">Endoplasmic reticulum</location>
    </subcellularLocation>
</comment>
<keyword evidence="4" id="KW-1015">Disulfide bond</keyword>
<dbReference type="Pfam" id="PF07915">
    <property type="entry name" value="PRKCSH"/>
    <property type="match status" value="1"/>
</dbReference>
<feature type="signal peptide" evidence="9">
    <location>
        <begin position="1"/>
        <end position="20"/>
    </location>
</feature>
<dbReference type="PANTHER" id="PTHR15414">
    <property type="entry name" value="OS-9-RELATED"/>
    <property type="match status" value="1"/>
</dbReference>
<dbReference type="EMBL" id="JACEFF010000101">
    <property type="protein sequence ID" value="KAH9644119.1"/>
    <property type="molecule type" value="Genomic_DNA"/>
</dbReference>
<keyword evidence="3" id="KW-0256">Endoplasmic reticulum</keyword>
<evidence type="ECO:0000313" key="12">
    <source>
        <dbReference type="Proteomes" id="UP000814243"/>
    </source>
</evidence>
<dbReference type="PANTHER" id="PTHR15414:SF0">
    <property type="entry name" value="ENDOPLASMIC RETICULUM LECTIN 1"/>
    <property type="match status" value="1"/>
</dbReference>
<dbReference type="InterPro" id="IPR045149">
    <property type="entry name" value="OS-9-like"/>
</dbReference>
<dbReference type="InterPro" id="IPR009011">
    <property type="entry name" value="Man6P_isomerase_rcpt-bd_dom_sf"/>
</dbReference>
<feature type="domain" description="MRH" evidence="10">
    <location>
        <begin position="227"/>
        <end position="399"/>
    </location>
</feature>
<evidence type="ECO:0000256" key="6">
    <source>
        <dbReference type="ARBA" id="ARBA00041108"/>
    </source>
</evidence>
<evidence type="ECO:0000256" key="3">
    <source>
        <dbReference type="ARBA" id="ARBA00022824"/>
    </source>
</evidence>
<protein>
    <recommendedName>
        <fullName evidence="6">Endoplasmic reticulum lectin 1</fullName>
    </recommendedName>
    <alternativeName>
        <fullName evidence="7">ER lectin</fullName>
    </alternativeName>
</protein>
<feature type="compositionally biased region" description="Basic and acidic residues" evidence="8">
    <location>
        <begin position="422"/>
        <end position="438"/>
    </location>
</feature>
<keyword evidence="2 9" id="KW-0732">Signal</keyword>
<evidence type="ECO:0000256" key="5">
    <source>
        <dbReference type="ARBA" id="ARBA00037585"/>
    </source>
</evidence>
<reference evidence="11" key="1">
    <citation type="journal article" date="2021" name="G3 (Bethesda)">
        <title>Genome and transcriptome analysis of the beet armyworm Spodoptera exigua reveals targets for pest control. .</title>
        <authorList>
            <person name="Simon S."/>
            <person name="Breeschoten T."/>
            <person name="Jansen H.J."/>
            <person name="Dirks R.P."/>
            <person name="Schranz M.E."/>
            <person name="Ros V.I.D."/>
        </authorList>
    </citation>
    <scope>NUCLEOTIDE SEQUENCE</scope>
    <source>
        <strain evidence="11">TB_SE_WUR_2020</strain>
    </source>
</reference>
<evidence type="ECO:0000256" key="4">
    <source>
        <dbReference type="ARBA" id="ARBA00023157"/>
    </source>
</evidence>
<feature type="non-terminal residue" evidence="11">
    <location>
        <position position="1"/>
    </location>
</feature>
<proteinExistence type="predicted"/>
<dbReference type="Proteomes" id="UP000814243">
    <property type="component" value="Unassembled WGS sequence"/>
</dbReference>